<feature type="non-terminal residue" evidence="10">
    <location>
        <position position="202"/>
    </location>
</feature>
<dbReference type="GO" id="GO:0004222">
    <property type="term" value="F:metalloendopeptidase activity"/>
    <property type="evidence" value="ECO:0007669"/>
    <property type="project" value="InterPro"/>
</dbReference>
<name>A0A0V0GFB3_TRIDM</name>
<keyword evidence="7" id="KW-0862">Zinc</keyword>
<keyword evidence="5" id="KW-0732">Signal</keyword>
<evidence type="ECO:0000256" key="3">
    <source>
        <dbReference type="ARBA" id="ARBA00022670"/>
    </source>
</evidence>
<keyword evidence="4" id="KW-0479">Metal-binding</keyword>
<accession>A0A0V0GFB3</accession>
<evidence type="ECO:0000256" key="4">
    <source>
        <dbReference type="ARBA" id="ARBA00022723"/>
    </source>
</evidence>
<dbReference type="EMBL" id="GECL01000141">
    <property type="protein sequence ID" value="JAP05983.1"/>
    <property type="molecule type" value="Transcribed_RNA"/>
</dbReference>
<dbReference type="GO" id="GO:0030574">
    <property type="term" value="P:collagen catabolic process"/>
    <property type="evidence" value="ECO:0007669"/>
    <property type="project" value="TreeGrafter"/>
</dbReference>
<dbReference type="InterPro" id="IPR001818">
    <property type="entry name" value="Pept_M10_metallopeptidase"/>
</dbReference>
<evidence type="ECO:0000256" key="6">
    <source>
        <dbReference type="ARBA" id="ARBA00022801"/>
    </source>
</evidence>
<sequence length="202" mass="23482">FLFIILFVSHILAYNTSTVQYLQMYGYLHEDDGNSASVSCALKVFQTTHSLPSDGEKNEGSIIRLIKKPRCGVEDHFLPFMIDSSKYKWNNNDYLTWSIYPIKYFAVAEHAFFVWSKHSQLIFKYDTHKPNITISFGSKKHLCTTNRNNFCYFDFDDIGGVLAHAEYPRITKEQMEIHVDESENWQYALCIPSSNETSPYTI</sequence>
<keyword evidence="3" id="KW-0645">Protease</keyword>
<dbReference type="GO" id="GO:0031012">
    <property type="term" value="C:extracellular matrix"/>
    <property type="evidence" value="ECO:0007669"/>
    <property type="project" value="InterPro"/>
</dbReference>
<evidence type="ECO:0000256" key="8">
    <source>
        <dbReference type="ARBA" id="ARBA00023049"/>
    </source>
</evidence>
<dbReference type="InterPro" id="IPR024079">
    <property type="entry name" value="MetalloPept_cat_dom_sf"/>
</dbReference>
<evidence type="ECO:0000256" key="7">
    <source>
        <dbReference type="ARBA" id="ARBA00022833"/>
    </source>
</evidence>
<protein>
    <submittedName>
        <fullName evidence="10">Putative matrix metalloproteinase-16</fullName>
    </submittedName>
</protein>
<dbReference type="InterPro" id="IPR036365">
    <property type="entry name" value="PGBD-like_sf"/>
</dbReference>
<organism evidence="10">
    <name type="scientific">Triatoma dimidiata</name>
    <name type="common">Kissing bug</name>
    <name type="synonym">Meccus dimidiatus</name>
    <dbReference type="NCBI Taxonomy" id="72491"/>
    <lineage>
        <taxon>Eukaryota</taxon>
        <taxon>Metazoa</taxon>
        <taxon>Ecdysozoa</taxon>
        <taxon>Arthropoda</taxon>
        <taxon>Hexapoda</taxon>
        <taxon>Insecta</taxon>
        <taxon>Pterygota</taxon>
        <taxon>Neoptera</taxon>
        <taxon>Paraneoptera</taxon>
        <taxon>Hemiptera</taxon>
        <taxon>Heteroptera</taxon>
        <taxon>Panheteroptera</taxon>
        <taxon>Cimicomorpha</taxon>
        <taxon>Reduviidae</taxon>
        <taxon>Triatominae</taxon>
        <taxon>Triatoma</taxon>
    </lineage>
</organism>
<dbReference type="GO" id="GO:0006508">
    <property type="term" value="P:proteolysis"/>
    <property type="evidence" value="ECO:0007669"/>
    <property type="project" value="UniProtKB-KW"/>
</dbReference>
<evidence type="ECO:0000256" key="2">
    <source>
        <dbReference type="ARBA" id="ARBA00010370"/>
    </source>
</evidence>
<feature type="non-terminal residue" evidence="10">
    <location>
        <position position="1"/>
    </location>
</feature>
<dbReference type="AlphaFoldDB" id="A0A0V0GFB3"/>
<dbReference type="SUPFAM" id="SSF47090">
    <property type="entry name" value="PGBD-like"/>
    <property type="match status" value="1"/>
</dbReference>
<feature type="domain" description="Peptidase M10 metallopeptidase" evidence="9">
    <location>
        <begin position="94"/>
        <end position="187"/>
    </location>
</feature>
<comment type="cofactor">
    <cofactor evidence="1">
        <name>Zn(2+)</name>
        <dbReference type="ChEBI" id="CHEBI:29105"/>
    </cofactor>
</comment>
<dbReference type="PANTHER" id="PTHR10201:SF291">
    <property type="entry name" value="MATRIX METALLOPROTEINASE 1, ISOFORM C-RELATED"/>
    <property type="match status" value="1"/>
</dbReference>
<dbReference type="Gene3D" id="3.40.390.10">
    <property type="entry name" value="Collagenase (Catalytic Domain)"/>
    <property type="match status" value="1"/>
</dbReference>
<dbReference type="GO" id="GO:0030198">
    <property type="term" value="P:extracellular matrix organization"/>
    <property type="evidence" value="ECO:0007669"/>
    <property type="project" value="TreeGrafter"/>
</dbReference>
<dbReference type="Pfam" id="PF00413">
    <property type="entry name" value="Peptidase_M10"/>
    <property type="match status" value="1"/>
</dbReference>
<proteinExistence type="inferred from homology"/>
<dbReference type="GO" id="GO:0008270">
    <property type="term" value="F:zinc ion binding"/>
    <property type="evidence" value="ECO:0007669"/>
    <property type="project" value="InterPro"/>
</dbReference>
<evidence type="ECO:0000259" key="9">
    <source>
        <dbReference type="Pfam" id="PF00413"/>
    </source>
</evidence>
<keyword evidence="6" id="KW-0378">Hydrolase</keyword>
<evidence type="ECO:0000256" key="5">
    <source>
        <dbReference type="ARBA" id="ARBA00022729"/>
    </source>
</evidence>
<evidence type="ECO:0000313" key="10">
    <source>
        <dbReference type="EMBL" id="JAP05983.1"/>
    </source>
</evidence>
<comment type="similarity">
    <text evidence="2">Belongs to the peptidase M10A family.</text>
</comment>
<evidence type="ECO:0000256" key="1">
    <source>
        <dbReference type="ARBA" id="ARBA00001947"/>
    </source>
</evidence>
<keyword evidence="8" id="KW-0482">Metalloprotease</keyword>
<dbReference type="SUPFAM" id="SSF55486">
    <property type="entry name" value="Metalloproteases ('zincins'), catalytic domain"/>
    <property type="match status" value="1"/>
</dbReference>
<reference evidence="10" key="1">
    <citation type="journal article" date="2018" name="J. Proteomics">
        <title>Exploring the molecular complexity of Triatoma dimidiata sialome.</title>
        <authorList>
            <person name="Santiago P.B."/>
            <person name="de Araujo C.N."/>
            <person name="Charneau S."/>
            <person name="Bastos I.M.D."/>
            <person name="Assumpcao T.C.F."/>
            <person name="Queiroz R.M.L."/>
            <person name="Praca Y.R."/>
            <person name="Cordeiro T.M."/>
            <person name="Garcia C.H.S."/>
            <person name="da Silva I.G."/>
            <person name="Raiol T."/>
            <person name="Motta F.N."/>
            <person name="de Araujo Oliveira J.V."/>
            <person name="de Sousa M.V."/>
            <person name="Ribeiro J.M.C."/>
            <person name="de Santana J.M."/>
        </authorList>
    </citation>
    <scope>NUCLEOTIDE SEQUENCE</scope>
    <source>
        <strain evidence="10">Santander</strain>
        <tissue evidence="10">Salivary glands</tissue>
    </source>
</reference>
<dbReference type="GO" id="GO:0005615">
    <property type="term" value="C:extracellular space"/>
    <property type="evidence" value="ECO:0007669"/>
    <property type="project" value="TreeGrafter"/>
</dbReference>
<dbReference type="PANTHER" id="PTHR10201">
    <property type="entry name" value="MATRIX METALLOPROTEINASE"/>
    <property type="match status" value="1"/>
</dbReference>